<keyword evidence="1" id="KW-0119">Carbohydrate metabolism</keyword>
<sequence length="383" mass="41734">MKVVGLMSGTSLDGMDIAIVEVQKVNDKMEFELNFFTTIPYEKELKARLEKVVVPNTLSPEISSMNMLLGEVFADGVLAAIKESGIDVSEIDLVSSHGQTVFHDPVYKENDPYYRPNTLQIGDISVIAERTGIPAAGDFRTRDVAVGGQGAPLVPFLDYILFRSEKTGRVLVNIGGISNITVLPKNASGEKVTAYDTGPGNMIIDAFTAWHTNGAQSYDKDGNLAGNGKVDQEWLRELLEHPYYKEAPPKSTGREQFGIEYAKNLWDQAESRNIPELDRIATATALTAVSLGKALEKHIKDDGVKEIYISGGGLNNTSMIKGLKDYLPETVKIASTKELGINSDAKEAIAFAIFGYLCYHKQPNNLPAATGASKEVIMGKIAW</sequence>
<comment type="similarity">
    <text evidence="1">Belongs to the anhydro-N-acetylmuramic acid kinase family.</text>
</comment>
<dbReference type="GO" id="GO:0016301">
    <property type="term" value="F:kinase activity"/>
    <property type="evidence" value="ECO:0007669"/>
    <property type="project" value="UniProtKB-KW"/>
</dbReference>
<comment type="pathway">
    <text evidence="1">Cell wall biogenesis; peptidoglycan recycling.</text>
</comment>
<dbReference type="InterPro" id="IPR005338">
    <property type="entry name" value="Anhydro_N_Ac-Mur_kinase"/>
</dbReference>
<accession>A0A5D4SLX5</accession>
<dbReference type="EMBL" id="VTES01000003">
    <property type="protein sequence ID" value="TYS64425.1"/>
    <property type="molecule type" value="Genomic_DNA"/>
</dbReference>
<dbReference type="GO" id="GO:0005524">
    <property type="term" value="F:ATP binding"/>
    <property type="evidence" value="ECO:0007669"/>
    <property type="project" value="UniProtKB-UniRule"/>
</dbReference>
<dbReference type="Proteomes" id="UP000323732">
    <property type="component" value="Unassembled WGS sequence"/>
</dbReference>
<dbReference type="Gene3D" id="3.30.420.40">
    <property type="match status" value="2"/>
</dbReference>
<proteinExistence type="inferred from homology"/>
<keyword evidence="1" id="KW-0547">Nucleotide-binding</keyword>
<dbReference type="GO" id="GO:0016773">
    <property type="term" value="F:phosphotransferase activity, alcohol group as acceptor"/>
    <property type="evidence" value="ECO:0007669"/>
    <property type="project" value="UniProtKB-UniRule"/>
</dbReference>
<dbReference type="UniPathway" id="UPA00343"/>
<comment type="function">
    <text evidence="1">Catalyzes the specific phosphorylation of 1,6-anhydro-N-acetylmuramic acid (anhMurNAc) with the simultaneous cleavage of the 1,6-anhydro ring, generating MurNAc-6-P. Is required for the utilization of anhMurNAc either imported from the medium or derived from its own cell wall murein, and thus plays a role in cell wall recycling.</text>
</comment>
<dbReference type="Pfam" id="PF03702">
    <property type="entry name" value="AnmK"/>
    <property type="match status" value="1"/>
</dbReference>
<dbReference type="UniPathway" id="UPA00544"/>
<keyword evidence="1 2" id="KW-0808">Transferase</keyword>
<evidence type="ECO:0000313" key="2">
    <source>
        <dbReference type="EMBL" id="TYS64425.1"/>
    </source>
</evidence>
<protein>
    <recommendedName>
        <fullName evidence="1">Anhydro-N-acetylmuramic acid kinase</fullName>
        <ecNumber evidence="1">2.7.1.170</ecNumber>
    </recommendedName>
    <alternativeName>
        <fullName evidence="1">AnhMurNAc kinase</fullName>
    </alternativeName>
</protein>
<feature type="binding site" evidence="1">
    <location>
        <begin position="9"/>
        <end position="16"/>
    </location>
    <ligand>
        <name>ATP</name>
        <dbReference type="ChEBI" id="CHEBI:30616"/>
    </ligand>
</feature>
<dbReference type="SUPFAM" id="SSF53067">
    <property type="entry name" value="Actin-like ATPase domain"/>
    <property type="match status" value="1"/>
</dbReference>
<gene>
    <name evidence="1" type="primary">anmK</name>
    <name evidence="2" type="ORF">FZD47_10540</name>
</gene>
<evidence type="ECO:0000313" key="3">
    <source>
        <dbReference type="Proteomes" id="UP000323732"/>
    </source>
</evidence>
<comment type="catalytic activity">
    <reaction evidence="1">
        <text>1,6-anhydro-N-acetyl-beta-muramate + ATP + H2O = N-acetyl-D-muramate 6-phosphate + ADP + H(+)</text>
        <dbReference type="Rhea" id="RHEA:24952"/>
        <dbReference type="ChEBI" id="CHEBI:15377"/>
        <dbReference type="ChEBI" id="CHEBI:15378"/>
        <dbReference type="ChEBI" id="CHEBI:30616"/>
        <dbReference type="ChEBI" id="CHEBI:58690"/>
        <dbReference type="ChEBI" id="CHEBI:58722"/>
        <dbReference type="ChEBI" id="CHEBI:456216"/>
        <dbReference type="EC" id="2.7.1.170"/>
    </reaction>
</comment>
<dbReference type="GO" id="GO:0097175">
    <property type="term" value="P:1,6-anhydro-N-acetyl-beta-muramic acid catabolic process"/>
    <property type="evidence" value="ECO:0007669"/>
    <property type="project" value="UniProtKB-UniRule"/>
</dbReference>
<dbReference type="GO" id="GO:0009254">
    <property type="term" value="P:peptidoglycan turnover"/>
    <property type="evidence" value="ECO:0007669"/>
    <property type="project" value="UniProtKB-UniRule"/>
</dbReference>
<dbReference type="PANTHER" id="PTHR30605">
    <property type="entry name" value="ANHYDRO-N-ACETYLMURAMIC ACID KINASE"/>
    <property type="match status" value="1"/>
</dbReference>
<comment type="pathway">
    <text evidence="1">Amino-sugar metabolism; 1,6-anhydro-N-acetylmuramate degradation.</text>
</comment>
<comment type="caution">
    <text evidence="2">The sequence shown here is derived from an EMBL/GenBank/DDBJ whole genome shotgun (WGS) entry which is preliminary data.</text>
</comment>
<dbReference type="NCBIfam" id="NF007148">
    <property type="entry name" value="PRK09585.3-2"/>
    <property type="match status" value="1"/>
</dbReference>
<dbReference type="EC" id="2.7.1.170" evidence="1"/>
<keyword evidence="1" id="KW-0067">ATP-binding</keyword>
<reference evidence="2 3" key="1">
    <citation type="submission" date="2019-08" db="EMBL/GenBank/DDBJ databases">
        <title>Bacillus genomes from the desert of Cuatro Cienegas, Coahuila.</title>
        <authorList>
            <person name="Olmedo-Alvarez G."/>
        </authorList>
    </citation>
    <scope>NUCLEOTIDE SEQUENCE [LARGE SCALE GENOMIC DNA]</scope>
    <source>
        <strain evidence="2 3">CH37_1T</strain>
    </source>
</reference>
<dbReference type="InterPro" id="IPR043129">
    <property type="entry name" value="ATPase_NBD"/>
</dbReference>
<keyword evidence="1 2" id="KW-0418">Kinase</keyword>
<name>A0A5D4SLX5_9BACI</name>
<dbReference type="GO" id="GO:0006040">
    <property type="term" value="P:amino sugar metabolic process"/>
    <property type="evidence" value="ECO:0007669"/>
    <property type="project" value="InterPro"/>
</dbReference>
<evidence type="ECO:0000256" key="1">
    <source>
        <dbReference type="HAMAP-Rule" id="MF_01270"/>
    </source>
</evidence>
<dbReference type="PANTHER" id="PTHR30605:SF0">
    <property type="entry name" value="ANHYDRO-N-ACETYLMURAMIC ACID KINASE"/>
    <property type="match status" value="1"/>
</dbReference>
<dbReference type="AlphaFoldDB" id="A0A5D4SLX5"/>
<dbReference type="CDD" id="cd24050">
    <property type="entry name" value="ASKHA_NBD_ANMK"/>
    <property type="match status" value="1"/>
</dbReference>
<dbReference type="HAMAP" id="MF_01270">
    <property type="entry name" value="AnhMurNAc_kinase"/>
    <property type="match status" value="1"/>
</dbReference>
<organism evidence="2 3">
    <name type="scientific">Bacillus infantis</name>
    <dbReference type="NCBI Taxonomy" id="324767"/>
    <lineage>
        <taxon>Bacteria</taxon>
        <taxon>Bacillati</taxon>
        <taxon>Bacillota</taxon>
        <taxon>Bacilli</taxon>
        <taxon>Bacillales</taxon>
        <taxon>Bacillaceae</taxon>
        <taxon>Bacillus</taxon>
    </lineage>
</organism>